<evidence type="ECO:0000313" key="1">
    <source>
        <dbReference type="EMBL" id="GAI17967.1"/>
    </source>
</evidence>
<proteinExistence type="predicted"/>
<organism evidence="1">
    <name type="scientific">marine sediment metagenome</name>
    <dbReference type="NCBI Taxonomy" id="412755"/>
    <lineage>
        <taxon>unclassified sequences</taxon>
        <taxon>metagenomes</taxon>
        <taxon>ecological metagenomes</taxon>
    </lineage>
</organism>
<dbReference type="EMBL" id="BARV01006941">
    <property type="protein sequence ID" value="GAI17967.1"/>
    <property type="molecule type" value="Genomic_DNA"/>
</dbReference>
<accession>X1LF99</accession>
<dbReference type="AlphaFoldDB" id="X1LF99"/>
<gene>
    <name evidence="1" type="ORF">S06H3_14203</name>
</gene>
<name>X1LF99_9ZZZZ</name>
<reference evidence="1" key="1">
    <citation type="journal article" date="2014" name="Front. Microbiol.">
        <title>High frequency of phylogenetically diverse reductive dehalogenase-homologous genes in deep subseafloor sedimentary metagenomes.</title>
        <authorList>
            <person name="Kawai M."/>
            <person name="Futagami T."/>
            <person name="Toyoda A."/>
            <person name="Takaki Y."/>
            <person name="Nishi S."/>
            <person name="Hori S."/>
            <person name="Arai W."/>
            <person name="Tsubouchi T."/>
            <person name="Morono Y."/>
            <person name="Uchiyama I."/>
            <person name="Ito T."/>
            <person name="Fujiyama A."/>
            <person name="Inagaki F."/>
            <person name="Takami H."/>
        </authorList>
    </citation>
    <scope>NUCLEOTIDE SEQUENCE</scope>
    <source>
        <strain evidence="1">Expedition CK06-06</strain>
    </source>
</reference>
<comment type="caution">
    <text evidence="1">The sequence shown here is derived from an EMBL/GenBank/DDBJ whole genome shotgun (WGS) entry which is preliminary data.</text>
</comment>
<protein>
    <submittedName>
        <fullName evidence="1">Uncharacterized protein</fullName>
    </submittedName>
</protein>
<feature type="non-terminal residue" evidence="1">
    <location>
        <position position="1"/>
    </location>
</feature>
<sequence length="85" mass="9631">TTIRIPEPYHRSIRIVKGRLFMRGIGDLPDWLQETLTKGKRGDIRDSDIVDAGITILRLMVAGRSLDEIKRMSKQDVQGALSQKV</sequence>